<organism evidence="1 2">
    <name type="scientific">Candidatus Ozemobacter sibiricus</name>
    <dbReference type="NCBI Taxonomy" id="2268124"/>
    <lineage>
        <taxon>Bacteria</taxon>
        <taxon>Candidatus Ozemobacteria</taxon>
        <taxon>Candidatus Ozemobacterales</taxon>
        <taxon>Candidatus Ozemobacteraceae</taxon>
        <taxon>Candidatus Ozemobacter</taxon>
    </lineage>
</organism>
<dbReference type="Proteomes" id="UP000252355">
    <property type="component" value="Unassembled WGS sequence"/>
</dbReference>
<protein>
    <submittedName>
        <fullName evidence="1">Uncharacterized protein</fullName>
    </submittedName>
</protein>
<sequence length="225" mass="23427">MVVGLIVALLGLGGLVGCGCGKRGEGTPAASSSDPIYVATAKEKAVLALERKGKRSELPLPPPQNLYQGDVVENTGPKAALLTDFKRGHRFTLAPATRVMLEDGRLTVYKGGTRLVFKRSGGEFKVVLPGNATLGVRGTELIVVVTDDGRTVVRMLDGRVDLERDGTITPLSTPQTALLGPASAPLQIVADPASLTADLLADPAAAAIGLGSDTELVERDRDSAY</sequence>
<evidence type="ECO:0000313" key="2">
    <source>
        <dbReference type="Proteomes" id="UP000252355"/>
    </source>
</evidence>
<accession>A0A367ZJQ4</accession>
<evidence type="ECO:0000313" key="1">
    <source>
        <dbReference type="EMBL" id="RCK78278.1"/>
    </source>
</evidence>
<proteinExistence type="predicted"/>
<dbReference type="EMBL" id="QOQW01000025">
    <property type="protein sequence ID" value="RCK78278.1"/>
    <property type="molecule type" value="Genomic_DNA"/>
</dbReference>
<name>A0A367ZJQ4_9BACT</name>
<gene>
    <name evidence="1" type="ORF">OZSIB_1655</name>
</gene>
<dbReference type="AlphaFoldDB" id="A0A367ZJQ4"/>
<comment type="caution">
    <text evidence="1">The sequence shown here is derived from an EMBL/GenBank/DDBJ whole genome shotgun (WGS) entry which is preliminary data.</text>
</comment>
<reference evidence="1 2" key="1">
    <citation type="submission" date="2018-05" db="EMBL/GenBank/DDBJ databases">
        <title>A metagenomic window into the 2 km-deep terrestrial subsurface aquifer revealed taxonomically and functionally diverse microbial community comprising novel uncultured bacterial lineages.</title>
        <authorList>
            <person name="Kadnikov V.V."/>
            <person name="Mardanov A.V."/>
            <person name="Beletsky A.V."/>
            <person name="Banks D."/>
            <person name="Pimenov N.V."/>
            <person name="Frank Y.A."/>
            <person name="Karnachuk O.V."/>
            <person name="Ravin N.V."/>
        </authorList>
    </citation>
    <scope>NUCLEOTIDE SEQUENCE [LARGE SCALE GENOMIC DNA]</scope>
    <source>
        <strain evidence="1">BY5</strain>
    </source>
</reference>